<dbReference type="SUPFAM" id="SSF81383">
    <property type="entry name" value="F-box domain"/>
    <property type="match status" value="1"/>
</dbReference>
<organism evidence="2 3">
    <name type="scientific">Pandoravirus inopinatum</name>
    <dbReference type="NCBI Taxonomy" id="1605721"/>
    <lineage>
        <taxon>Viruses</taxon>
        <taxon>Pandoravirus</taxon>
    </lineage>
</organism>
<evidence type="ECO:0000313" key="2">
    <source>
        <dbReference type="EMBL" id="AJF98261.1"/>
    </source>
</evidence>
<sequence length="252" mass="28392">MRRRQYAARRRHRPKTNTTRGHDDWDHKMGVDDPVAPGIGLNSLPVEMVDAILSKLDDPCDVARCRMASRLFWTRQNRPQDRYPDSTCPCSRHLRMPMPRSRYDDQAPYPGHGFHCYPRAISDALARGLVDEADWLWRRYLSALCAPQPLNQAQRRVFPYVHAVDYTIGHAWDTATKRGNVDAICWAYKALVSVGLCPEPSDGHEAALQGAPTSSAGCSTPVFLATRGAPRRPRQKAAISIWCVCSSMHLDV</sequence>
<dbReference type="RefSeq" id="YP_009120496.1">
    <property type="nucleotide sequence ID" value="NC_026440.1"/>
</dbReference>
<dbReference type="GeneID" id="23463178"/>
<feature type="region of interest" description="Disordered" evidence="1">
    <location>
        <begin position="1"/>
        <end position="29"/>
    </location>
</feature>
<dbReference type="KEGG" id="vg:23463178"/>
<evidence type="ECO:0000256" key="1">
    <source>
        <dbReference type="SAM" id="MobiDB-lite"/>
    </source>
</evidence>
<feature type="compositionally biased region" description="Basic and acidic residues" evidence="1">
    <location>
        <begin position="20"/>
        <end position="29"/>
    </location>
</feature>
<dbReference type="Proteomes" id="UP000202511">
    <property type="component" value="Segment"/>
</dbReference>
<feature type="compositionally biased region" description="Basic residues" evidence="1">
    <location>
        <begin position="1"/>
        <end position="15"/>
    </location>
</feature>
<reference evidence="2 3" key="1">
    <citation type="journal article" date="2015" name="Parasitol. Res.">
        <title>Viruses in close associations with free-living amoebae.</title>
        <authorList>
            <person name="Scheid P."/>
        </authorList>
    </citation>
    <scope>NUCLEOTIDE SEQUENCE [LARGE SCALE GENOMIC DNA]</scope>
    <source>
        <strain evidence="2">KlaHel</strain>
    </source>
</reference>
<proteinExistence type="predicted"/>
<accession>A0A0B5JB87</accession>
<dbReference type="InterPro" id="IPR036047">
    <property type="entry name" value="F-box-like_dom_sf"/>
</dbReference>
<dbReference type="EMBL" id="KP136319">
    <property type="protein sequence ID" value="AJF98261.1"/>
    <property type="molecule type" value="Genomic_DNA"/>
</dbReference>
<evidence type="ECO:0000313" key="3">
    <source>
        <dbReference type="Proteomes" id="UP000202511"/>
    </source>
</evidence>
<name>A0A0B5JB87_9VIRU</name>
<protein>
    <submittedName>
        <fullName evidence="2">Ankyrin repeat protein</fullName>
    </submittedName>
</protein>